<comment type="similarity">
    <text evidence="1">Belongs to the actin family.</text>
</comment>
<dbReference type="InterPro" id="IPR043129">
    <property type="entry name" value="ATPase_NBD"/>
</dbReference>
<dbReference type="SMART" id="SM00268">
    <property type="entry name" value="ACTIN"/>
    <property type="match status" value="1"/>
</dbReference>
<reference evidence="2" key="1">
    <citation type="submission" date="2016-06" db="EMBL/GenBank/DDBJ databases">
        <title>Draft Genome sequence of the fungus Inonotus baumii.</title>
        <authorList>
            <person name="Zhu H."/>
            <person name="Lin W."/>
        </authorList>
    </citation>
    <scope>NUCLEOTIDE SEQUENCE</scope>
    <source>
        <strain evidence="2">821</strain>
    </source>
</reference>
<dbReference type="OrthoDB" id="74201at2759"/>
<dbReference type="PANTHER" id="PTHR11937">
    <property type="entry name" value="ACTIN"/>
    <property type="match status" value="1"/>
</dbReference>
<dbReference type="Gene3D" id="3.30.420.40">
    <property type="match status" value="3"/>
</dbReference>
<dbReference type="EMBL" id="LNZH02000144">
    <property type="protein sequence ID" value="OCB89996.1"/>
    <property type="molecule type" value="Genomic_DNA"/>
</dbReference>
<accession>A0A9Q5I1K2</accession>
<comment type="caution">
    <text evidence="2">The sequence shown here is derived from an EMBL/GenBank/DDBJ whole genome shotgun (WGS) entry which is preliminary data.</text>
</comment>
<dbReference type="InterPro" id="IPR004000">
    <property type="entry name" value="Actin"/>
</dbReference>
<dbReference type="CDD" id="cd10208">
    <property type="entry name" value="ASKHA_NBD_ScArp9-like"/>
    <property type="match status" value="1"/>
</dbReference>
<evidence type="ECO:0000313" key="2">
    <source>
        <dbReference type="EMBL" id="OCB89996.1"/>
    </source>
</evidence>
<dbReference type="SUPFAM" id="SSF53067">
    <property type="entry name" value="Actin-like ATPase domain"/>
    <property type="match status" value="2"/>
</dbReference>
<dbReference type="Pfam" id="PF00022">
    <property type="entry name" value="Actin"/>
    <property type="match status" value="1"/>
</dbReference>
<organism evidence="2 3">
    <name type="scientific">Sanghuangporus baumii</name>
    <name type="common">Phellinus baumii</name>
    <dbReference type="NCBI Taxonomy" id="108892"/>
    <lineage>
        <taxon>Eukaryota</taxon>
        <taxon>Fungi</taxon>
        <taxon>Dikarya</taxon>
        <taxon>Basidiomycota</taxon>
        <taxon>Agaricomycotina</taxon>
        <taxon>Agaricomycetes</taxon>
        <taxon>Hymenochaetales</taxon>
        <taxon>Hymenochaetaceae</taxon>
        <taxon>Sanghuangporus</taxon>
    </lineage>
</organism>
<evidence type="ECO:0000313" key="3">
    <source>
        <dbReference type="Proteomes" id="UP000757232"/>
    </source>
</evidence>
<evidence type="ECO:0000256" key="1">
    <source>
        <dbReference type="RuleBase" id="RU000487"/>
    </source>
</evidence>
<keyword evidence="3" id="KW-1185">Reference proteome</keyword>
<proteinExistence type="inferred from homology"/>
<name>A0A9Q5I1K2_SANBA</name>
<dbReference type="Proteomes" id="UP000757232">
    <property type="component" value="Unassembled WGS sequence"/>
</dbReference>
<sequence>MSNIAFRDSSVVIIETGCTTIRAIHGLAELLKPPAVEIEARVGLRRVEENGSAQSSKPQPKVNDYLIGRQLDEALASGQDITVSWPFDNGDIKDFLAAEALWKYVLFKELGLKRTQMESPALLTFPHGLSRDDHERICQIFFERFNVAALSVLERPLAQLYAANSLNGLVVDIGYHRTDIVPIYECTVQHNCANYIPIGLADCEAYLANVLRSNEQVMSTLSPPDAPLSDKDLHSQLLELSRKIWKEGYVKLGEAEVVADDEGVTNIAAVLVAGKEKAIIESNQKKRATAKASAAEQARAREIEALDLITLDFKDKQVTLGRERHRFLDPLFDPTLLRNIESSKDKKWQGGDVLPLQDVCGYIVAKADLDARVSIWEGLFVTGDCASLIKGIGQALQMRLESFILGNTENSNDAQPKQIRILHVPDYFAEYREKGDGFAAFLGASIVAKIIFSDPIGRNFVSKADYGSRGPKAILEMSASLL</sequence>
<dbReference type="AlphaFoldDB" id="A0A9Q5I1K2"/>
<protein>
    <submittedName>
        <fullName evidence="2">Actin-related protein</fullName>
    </submittedName>
</protein>
<gene>
    <name evidence="2" type="ORF">A7U60_g2852</name>
</gene>